<reference evidence="4 5" key="1">
    <citation type="submission" date="2020-02" db="EMBL/GenBank/DDBJ databases">
        <title>Whole-genome analyses of novel actinobacteria.</title>
        <authorList>
            <person name="Sahin N."/>
        </authorList>
    </citation>
    <scope>NUCLEOTIDE SEQUENCE [LARGE SCALE GENOMIC DNA]</scope>
    <source>
        <strain evidence="4 5">A7024</strain>
    </source>
</reference>
<dbReference type="Gene3D" id="3.20.20.370">
    <property type="entry name" value="Glycoside hydrolase/deacetylase"/>
    <property type="match status" value="1"/>
</dbReference>
<dbReference type="InterPro" id="IPR011330">
    <property type="entry name" value="Glyco_hydro/deAcase_b/a-brl"/>
</dbReference>
<dbReference type="EMBL" id="JAAKZV010000346">
    <property type="protein sequence ID" value="NGN69813.1"/>
    <property type="molecule type" value="Genomic_DNA"/>
</dbReference>
<comment type="subcellular location">
    <subcellularLocation>
        <location evidence="1">Secreted</location>
    </subcellularLocation>
</comment>
<feature type="domain" description="NodB homology" evidence="3">
    <location>
        <begin position="55"/>
        <end position="261"/>
    </location>
</feature>
<dbReference type="PANTHER" id="PTHR34216:SF3">
    <property type="entry name" value="POLY-BETA-1,6-N-ACETYL-D-GLUCOSAMINE N-DEACETYLASE"/>
    <property type="match status" value="1"/>
</dbReference>
<dbReference type="PANTHER" id="PTHR34216">
    <property type="match status" value="1"/>
</dbReference>
<evidence type="ECO:0000256" key="1">
    <source>
        <dbReference type="ARBA" id="ARBA00004613"/>
    </source>
</evidence>
<protein>
    <submittedName>
        <fullName evidence="4">Polysaccharide deacetylase family protein</fullName>
    </submittedName>
</protein>
<accession>A0A6G4UCE2</accession>
<comment type="caution">
    <text evidence="4">The sequence shown here is derived from an EMBL/GenBank/DDBJ whole genome shotgun (WGS) entry which is preliminary data.</text>
</comment>
<dbReference type="GO" id="GO:0005975">
    <property type="term" value="P:carbohydrate metabolic process"/>
    <property type="evidence" value="ECO:0007669"/>
    <property type="project" value="InterPro"/>
</dbReference>
<dbReference type="SUPFAM" id="SSF88713">
    <property type="entry name" value="Glycoside hydrolase/deacetylase"/>
    <property type="match status" value="1"/>
</dbReference>
<dbReference type="GO" id="GO:0005576">
    <property type="term" value="C:extracellular region"/>
    <property type="evidence" value="ECO:0007669"/>
    <property type="project" value="UniProtKB-SubCell"/>
</dbReference>
<keyword evidence="2" id="KW-0732">Signal</keyword>
<evidence type="ECO:0000256" key="2">
    <source>
        <dbReference type="ARBA" id="ARBA00022729"/>
    </source>
</evidence>
<evidence type="ECO:0000259" key="3">
    <source>
        <dbReference type="PROSITE" id="PS51677"/>
    </source>
</evidence>
<dbReference type="AlphaFoldDB" id="A0A6G4UCE2"/>
<dbReference type="InterPro" id="IPR051398">
    <property type="entry name" value="Polysacch_Deacetylase"/>
</dbReference>
<dbReference type="Proteomes" id="UP000481583">
    <property type="component" value="Unassembled WGS sequence"/>
</dbReference>
<gene>
    <name evidence="4" type="ORF">G5C51_38735</name>
</gene>
<dbReference type="CDD" id="cd10918">
    <property type="entry name" value="CE4_NodB_like_5s_6s"/>
    <property type="match status" value="1"/>
</dbReference>
<evidence type="ECO:0000313" key="5">
    <source>
        <dbReference type="Proteomes" id="UP000481583"/>
    </source>
</evidence>
<dbReference type="GO" id="GO:0016810">
    <property type="term" value="F:hydrolase activity, acting on carbon-nitrogen (but not peptide) bonds"/>
    <property type="evidence" value="ECO:0007669"/>
    <property type="project" value="InterPro"/>
</dbReference>
<dbReference type="InterPro" id="IPR002509">
    <property type="entry name" value="NODB_dom"/>
</dbReference>
<name>A0A6G4UCE2_9ACTN</name>
<dbReference type="Pfam" id="PF01522">
    <property type="entry name" value="Polysacc_deac_1"/>
    <property type="match status" value="1"/>
</dbReference>
<dbReference type="PROSITE" id="PS51677">
    <property type="entry name" value="NODB"/>
    <property type="match status" value="1"/>
</dbReference>
<sequence>MLLYHAVMDDPPDWIGEFTLSPGQFAEHLEAIADSGRTPITAARLLDGGPDLPARPVLITFDDGFADLPGPTAEAVAGRGMTATAYLTTGAIGGSAGTSKNSSLLPPAPMMKLDEAARLEQDFGFEVGSHTVTHAQLDTLTAGEIKHELTESKAVLEDALGHALDTLAYPHGYNDARVRRIAAAVGYTSGMAVRHALSHLTDEPYRIARLIVRRTHTAADVHDWMAGEGARQAPYRDGLKTVGWRYYRRARRMLHGPEFAG</sequence>
<keyword evidence="5" id="KW-1185">Reference proteome</keyword>
<organism evidence="4 5">
    <name type="scientific">Streptomyces coryli</name>
    <dbReference type="NCBI Taxonomy" id="1128680"/>
    <lineage>
        <taxon>Bacteria</taxon>
        <taxon>Bacillati</taxon>
        <taxon>Actinomycetota</taxon>
        <taxon>Actinomycetes</taxon>
        <taxon>Kitasatosporales</taxon>
        <taxon>Streptomycetaceae</taxon>
        <taxon>Streptomyces</taxon>
    </lineage>
</organism>
<proteinExistence type="predicted"/>
<evidence type="ECO:0000313" key="4">
    <source>
        <dbReference type="EMBL" id="NGN69813.1"/>
    </source>
</evidence>